<keyword evidence="5" id="KW-0809">Transit peptide</keyword>
<evidence type="ECO:0000259" key="10">
    <source>
        <dbReference type="Pfam" id="PF22366"/>
    </source>
</evidence>
<dbReference type="PANTHER" id="PTHR43706:SF47">
    <property type="entry name" value="EXTERNAL NADH-UBIQUINONE OXIDOREDUCTASE 1, MITOCHONDRIAL-RELATED"/>
    <property type="match status" value="1"/>
</dbReference>
<keyword evidence="12" id="KW-1185">Reference proteome</keyword>
<dbReference type="Pfam" id="PF22366">
    <property type="entry name" value="NDH2_C"/>
    <property type="match status" value="1"/>
</dbReference>
<dbReference type="eggNOG" id="COG1252">
    <property type="taxonomic scope" value="Bacteria"/>
</dbReference>
<dbReference type="EC" id="1.6.5.9" evidence="2"/>
<dbReference type="InterPro" id="IPR023753">
    <property type="entry name" value="FAD/NAD-binding_dom"/>
</dbReference>
<evidence type="ECO:0000313" key="12">
    <source>
        <dbReference type="Proteomes" id="UP000027601"/>
    </source>
</evidence>
<evidence type="ECO:0000313" key="11">
    <source>
        <dbReference type="EMBL" id="GAK37293.1"/>
    </source>
</evidence>
<feature type="domain" description="FAD/NAD(P)-binding" evidence="9">
    <location>
        <begin position="13"/>
        <end position="331"/>
    </location>
</feature>
<dbReference type="Proteomes" id="UP000027601">
    <property type="component" value="Unassembled WGS sequence"/>
</dbReference>
<dbReference type="PRINTS" id="PR00411">
    <property type="entry name" value="PNDRDTASEI"/>
</dbReference>
<name>A0A069D306_9BACE</name>
<keyword evidence="6" id="KW-0560">Oxidoreductase</keyword>
<dbReference type="PRINTS" id="PR00368">
    <property type="entry name" value="FADPNR"/>
</dbReference>
<dbReference type="OrthoDB" id="9781621at2"/>
<dbReference type="EMBL" id="BAJS01000017">
    <property type="protein sequence ID" value="GAK37293.1"/>
    <property type="molecule type" value="Genomic_DNA"/>
</dbReference>
<dbReference type="SUPFAM" id="SSF51905">
    <property type="entry name" value="FAD/NAD(P)-binding domain"/>
    <property type="match status" value="1"/>
</dbReference>
<accession>A0A069D306</accession>
<proteinExistence type="inferred from homology"/>
<feature type="domain" description="External alternative NADH-ubiquinone oxidoreductase-like C-terminal" evidence="10">
    <location>
        <begin position="355"/>
        <end position="409"/>
    </location>
</feature>
<dbReference type="InterPro" id="IPR054585">
    <property type="entry name" value="NDH2-like_C"/>
</dbReference>
<dbReference type="Gene3D" id="3.50.50.100">
    <property type="match status" value="1"/>
</dbReference>
<evidence type="ECO:0000256" key="2">
    <source>
        <dbReference type="ARBA" id="ARBA00012637"/>
    </source>
</evidence>
<dbReference type="InterPro" id="IPR036188">
    <property type="entry name" value="FAD/NAD-bd_sf"/>
</dbReference>
<keyword evidence="7" id="KW-0520">NAD</keyword>
<dbReference type="STRING" id="1121097.GCA_000428125_00932"/>
<evidence type="ECO:0000256" key="7">
    <source>
        <dbReference type="ARBA" id="ARBA00023027"/>
    </source>
</evidence>
<organism evidence="11 12">
    <name type="scientific">Bacteroides graminisolvens DSM 19988 = JCM 15093</name>
    <dbReference type="NCBI Taxonomy" id="1121097"/>
    <lineage>
        <taxon>Bacteria</taxon>
        <taxon>Pseudomonadati</taxon>
        <taxon>Bacteroidota</taxon>
        <taxon>Bacteroidia</taxon>
        <taxon>Bacteroidales</taxon>
        <taxon>Bacteroidaceae</taxon>
        <taxon>Bacteroides</taxon>
    </lineage>
</organism>
<keyword evidence="4" id="KW-0274">FAD</keyword>
<comment type="caution">
    <text evidence="11">The sequence shown here is derived from an EMBL/GenBank/DDBJ whole genome shotgun (WGS) entry which is preliminary data.</text>
</comment>
<dbReference type="GO" id="GO:0050136">
    <property type="term" value="F:NADH dehydrogenase (quinone) (non-electrogenic) activity"/>
    <property type="evidence" value="ECO:0007669"/>
    <property type="project" value="UniProtKB-EC"/>
</dbReference>
<reference evidence="11 12" key="1">
    <citation type="journal article" date="2015" name="Microbes Environ.">
        <title>Distribution and evolution of nitrogen fixation genes in the phylum bacteroidetes.</title>
        <authorList>
            <person name="Inoue J."/>
            <person name="Oshima K."/>
            <person name="Suda W."/>
            <person name="Sakamoto M."/>
            <person name="Iino T."/>
            <person name="Noda S."/>
            <person name="Hongoh Y."/>
            <person name="Hattori M."/>
            <person name="Ohkuma M."/>
        </authorList>
    </citation>
    <scope>NUCLEOTIDE SEQUENCE [LARGE SCALE GENOMIC DNA]</scope>
    <source>
        <strain evidence="11 12">JCM 15093</strain>
    </source>
</reference>
<evidence type="ECO:0000256" key="6">
    <source>
        <dbReference type="ARBA" id="ARBA00023002"/>
    </source>
</evidence>
<evidence type="ECO:0000256" key="5">
    <source>
        <dbReference type="ARBA" id="ARBA00022946"/>
    </source>
</evidence>
<dbReference type="RefSeq" id="WP_024997004.1">
    <property type="nucleotide sequence ID" value="NZ_BAJS01000017.1"/>
</dbReference>
<evidence type="ECO:0000256" key="1">
    <source>
        <dbReference type="ARBA" id="ARBA00005272"/>
    </source>
</evidence>
<protein>
    <recommendedName>
        <fullName evidence="2">NADH:ubiquinone reductase (non-electrogenic)</fullName>
        <ecNumber evidence="2">1.6.5.9</ecNumber>
    </recommendedName>
</protein>
<evidence type="ECO:0000256" key="8">
    <source>
        <dbReference type="ARBA" id="ARBA00047599"/>
    </source>
</evidence>
<keyword evidence="3" id="KW-0285">Flavoprotein</keyword>
<comment type="catalytic activity">
    <reaction evidence="8">
        <text>a quinone + NADH + H(+) = a quinol + NAD(+)</text>
        <dbReference type="Rhea" id="RHEA:46160"/>
        <dbReference type="ChEBI" id="CHEBI:15378"/>
        <dbReference type="ChEBI" id="CHEBI:24646"/>
        <dbReference type="ChEBI" id="CHEBI:57540"/>
        <dbReference type="ChEBI" id="CHEBI:57945"/>
        <dbReference type="ChEBI" id="CHEBI:132124"/>
        <dbReference type="EC" id="1.6.5.9"/>
    </reaction>
</comment>
<dbReference type="PANTHER" id="PTHR43706">
    <property type="entry name" value="NADH DEHYDROGENASE"/>
    <property type="match status" value="1"/>
</dbReference>
<evidence type="ECO:0000256" key="4">
    <source>
        <dbReference type="ARBA" id="ARBA00022827"/>
    </source>
</evidence>
<dbReference type="Pfam" id="PF07992">
    <property type="entry name" value="Pyr_redox_2"/>
    <property type="match status" value="1"/>
</dbReference>
<gene>
    <name evidence="11" type="ORF">JCM15093_2535</name>
</gene>
<dbReference type="InterPro" id="IPR045024">
    <property type="entry name" value="NDH-2"/>
</dbReference>
<dbReference type="AlphaFoldDB" id="A0A069D306"/>
<comment type="similarity">
    <text evidence="1">Belongs to the NADH dehydrogenase family.</text>
</comment>
<evidence type="ECO:0000256" key="3">
    <source>
        <dbReference type="ARBA" id="ARBA00022630"/>
    </source>
</evidence>
<sequence>MDTIKIPRTSQKRVVIIGGGFAGLALADKLCGDHFQVVLVDRHNYHQFQPLLYQVASAGLEPSSISFPFRKNFSKKRNFYFRMAAVTRIVSDQNYIETPIGTLSYDYLVIAAGTTTNFFGNENIRKAALPMKSVEEALTLRNTLLYNLERALDCTDADQKQALLNIVIVGGGATGVEIAGALSEMKRYIIPKDYPDLADHEVNIYLIEGSSRLLNVMSEEASAHVYKFLTEMEVNIITEIHVTDYVDGKVIMSDGQTIATNTLIWVSGVTAERFGGIADDCLARAGRLVVNEFNQLKGHSNLFAIGDICMQTEPDFPNGYPQVAPVAIQQGELLAKNLMQVEKGGALTPFKYKDKGSLATVGRNKAVADIKKIKLQGFVAWAVWLLVHLRSILGVKNKLMVLINWIWNYVMYDQSLRFIFRSRPKGD</sequence>
<evidence type="ECO:0000259" key="9">
    <source>
        <dbReference type="Pfam" id="PF07992"/>
    </source>
</evidence>